<dbReference type="OrthoDB" id="10052789at2759"/>
<feature type="domain" description="ISXO2-like transposase" evidence="2">
    <location>
        <begin position="261"/>
        <end position="367"/>
    </location>
</feature>
<proteinExistence type="predicted"/>
<protein>
    <submittedName>
        <fullName evidence="3">16100_t:CDS:1</fullName>
    </submittedName>
</protein>
<sequence length="559" mass="63968">PSTHLQKDYVVSFCISCGVGSKKWHKKGDIQGQQAEREKHKNCLEFIGFHLPHCPVLKWAELCKKAKDENLPLADKKKIQKDEITKALPILEQAVKKQESEEQQQINQGITPQQRSSISQKVNQQKTTLLQSPLLKTQPQKDGAENLLKKTITAEEILTPNPILLQSLQDEKKINSLFYQIINDQKRIDKAIERLKKLQKENQPNSNPSSGNITSPYDPTAKKGISSCELARKIDVTQATAWNLLEDIRGNLDQFNLVKEKLKGVVEADETLVGDKTPILGMLEKGGYLITEVTSDTKLTTLEPIINKHVEKGSAIHTDEHYRHSNLSKRYNHKMVNHSAKPKQYVNGEVTTNRIEDYANEFTFRYNTRNYTEYDRFELALSTFLVGVKIPCYVLENGTRVLSAKETQEVLRKLGAGYSKQKPIATMLEDLFDICLKAIKNEVKLSPKRRLIVEQHEMLLRSFAKVGVIALVDEATGYQQVQKIPELLKILKLYTLSVKVFKLISEREEWSLKHLKLLERNRFFEDVCSKTVSKEEFDEALKVLLNAPPRKRKKLEETS</sequence>
<evidence type="ECO:0000259" key="2">
    <source>
        <dbReference type="SMART" id="SM01126"/>
    </source>
</evidence>
<feature type="non-terminal residue" evidence="3">
    <location>
        <position position="1"/>
    </location>
</feature>
<organism evidence="3 4">
    <name type="scientific">Funneliformis geosporum</name>
    <dbReference type="NCBI Taxonomy" id="1117311"/>
    <lineage>
        <taxon>Eukaryota</taxon>
        <taxon>Fungi</taxon>
        <taxon>Fungi incertae sedis</taxon>
        <taxon>Mucoromycota</taxon>
        <taxon>Glomeromycotina</taxon>
        <taxon>Glomeromycetes</taxon>
        <taxon>Glomerales</taxon>
        <taxon>Glomeraceae</taxon>
        <taxon>Funneliformis</taxon>
    </lineage>
</organism>
<feature type="compositionally biased region" description="Low complexity" evidence="1">
    <location>
        <begin position="103"/>
        <end position="114"/>
    </location>
</feature>
<comment type="caution">
    <text evidence="3">The sequence shown here is derived from an EMBL/GenBank/DDBJ whole genome shotgun (WGS) entry which is preliminary data.</text>
</comment>
<evidence type="ECO:0000313" key="4">
    <source>
        <dbReference type="Proteomes" id="UP001153678"/>
    </source>
</evidence>
<evidence type="ECO:0000256" key="1">
    <source>
        <dbReference type="SAM" id="MobiDB-lite"/>
    </source>
</evidence>
<accession>A0A9W4T3L6</accession>
<reference evidence="3" key="1">
    <citation type="submission" date="2022-08" db="EMBL/GenBank/DDBJ databases">
        <authorList>
            <person name="Kallberg Y."/>
            <person name="Tangrot J."/>
            <person name="Rosling A."/>
        </authorList>
    </citation>
    <scope>NUCLEOTIDE SEQUENCE</scope>
    <source>
        <strain evidence="3">Wild A</strain>
    </source>
</reference>
<dbReference type="EMBL" id="CAMKVN010007366">
    <property type="protein sequence ID" value="CAI2191376.1"/>
    <property type="molecule type" value="Genomic_DNA"/>
</dbReference>
<dbReference type="SMART" id="SM01126">
    <property type="entry name" value="DDE_Tnp_IS1595"/>
    <property type="match status" value="1"/>
</dbReference>
<feature type="region of interest" description="Disordered" evidence="1">
    <location>
        <begin position="199"/>
        <end position="220"/>
    </location>
</feature>
<keyword evidence="4" id="KW-1185">Reference proteome</keyword>
<gene>
    <name evidence="3" type="ORF">FWILDA_LOCUS15041</name>
</gene>
<dbReference type="AlphaFoldDB" id="A0A9W4T3L6"/>
<evidence type="ECO:0000313" key="3">
    <source>
        <dbReference type="EMBL" id="CAI2191376.1"/>
    </source>
</evidence>
<feature type="region of interest" description="Disordered" evidence="1">
    <location>
        <begin position="103"/>
        <end position="123"/>
    </location>
</feature>
<feature type="compositionally biased region" description="Polar residues" evidence="1">
    <location>
        <begin position="201"/>
        <end position="217"/>
    </location>
</feature>
<dbReference type="InterPro" id="IPR024445">
    <property type="entry name" value="Tnp_ISXO2-like"/>
</dbReference>
<name>A0A9W4T3L6_9GLOM</name>
<dbReference type="Proteomes" id="UP001153678">
    <property type="component" value="Unassembled WGS sequence"/>
</dbReference>
<dbReference type="Pfam" id="PF12762">
    <property type="entry name" value="DDE_Tnp_IS1595"/>
    <property type="match status" value="1"/>
</dbReference>